<name>A0A3N4PH40_9BACT</name>
<evidence type="ECO:0000313" key="6">
    <source>
        <dbReference type="EMBL" id="RPE08022.1"/>
    </source>
</evidence>
<dbReference type="EMBL" id="RPDH01000002">
    <property type="protein sequence ID" value="RPE08022.1"/>
    <property type="molecule type" value="Genomic_DNA"/>
</dbReference>
<evidence type="ECO:0000256" key="2">
    <source>
        <dbReference type="ARBA" id="ARBA00022490"/>
    </source>
</evidence>
<keyword evidence="2" id="KW-0963">Cytoplasm</keyword>
<dbReference type="AlphaFoldDB" id="A0A3N4PH40"/>
<evidence type="ECO:0000259" key="5">
    <source>
        <dbReference type="Pfam" id="PF01814"/>
    </source>
</evidence>
<feature type="domain" description="Hemerythrin-like" evidence="5">
    <location>
        <begin position="81"/>
        <end position="232"/>
    </location>
</feature>
<evidence type="ECO:0000256" key="4">
    <source>
        <dbReference type="ARBA" id="ARBA00023004"/>
    </source>
</evidence>
<evidence type="ECO:0000256" key="1">
    <source>
        <dbReference type="ARBA" id="ARBA00004496"/>
    </source>
</evidence>
<dbReference type="RefSeq" id="WP_123847019.1">
    <property type="nucleotide sequence ID" value="NZ_RPDH01000002.1"/>
</dbReference>
<dbReference type="PANTHER" id="PTHR36438">
    <property type="entry name" value="IRON-SULFUR CLUSTER REPAIR PROTEIN YTFE"/>
    <property type="match status" value="1"/>
</dbReference>
<protein>
    <submittedName>
        <fullName evidence="6">Iron-sulfur cluster repair di-iron protein</fullName>
    </submittedName>
</protein>
<dbReference type="OrthoDB" id="9797132at2"/>
<gene>
    <name evidence="6" type="primary">ric</name>
    <name evidence="6" type="ORF">EGT74_13185</name>
</gene>
<dbReference type="GO" id="GO:0046872">
    <property type="term" value="F:metal ion binding"/>
    <property type="evidence" value="ECO:0007669"/>
    <property type="project" value="UniProtKB-KW"/>
</dbReference>
<dbReference type="Proteomes" id="UP000278351">
    <property type="component" value="Unassembled WGS sequence"/>
</dbReference>
<reference evidence="6 7" key="1">
    <citation type="submission" date="2018-11" db="EMBL/GenBank/DDBJ databases">
        <title>Chitinophaga lutea sp.nov., isolate from arsenic contaminated soil.</title>
        <authorList>
            <person name="Zong Y."/>
        </authorList>
    </citation>
    <scope>NUCLEOTIDE SEQUENCE [LARGE SCALE GENOMIC DNA]</scope>
    <source>
        <strain evidence="6 7">ZY74</strain>
    </source>
</reference>
<comment type="caution">
    <text evidence="6">The sequence shown here is derived from an EMBL/GenBank/DDBJ whole genome shotgun (WGS) entry which is preliminary data.</text>
</comment>
<organism evidence="6 7">
    <name type="scientific">Chitinophaga lutea</name>
    <dbReference type="NCBI Taxonomy" id="2488634"/>
    <lineage>
        <taxon>Bacteria</taxon>
        <taxon>Pseudomonadati</taxon>
        <taxon>Bacteroidota</taxon>
        <taxon>Chitinophagia</taxon>
        <taxon>Chitinophagales</taxon>
        <taxon>Chitinophagaceae</taxon>
        <taxon>Chitinophaga</taxon>
    </lineage>
</organism>
<sequence length="250" mass="27836">MNNLEQAVIGQLVAGNYHTAAIFKQFNIDFCCKGHMTVGEACGIKNIDPSKVTAALENVQAMRRGDTVDYNSWGPDVLASHIQQTHHTYVTTQIPVLEGFLHKLCSVHGGAHPELEAISDQFFAAAEELLLHMKKEEQVLFPYIRRLVQTVQEGGAWLPPAFGSVQAPIAAMMHEHSQEGDRFQQMTDLSDDFTPPPDACNTYRVTYGLLKEFRDDLHLHIHLENNILFPKAAQLEERVSSTGASCAIPR</sequence>
<evidence type="ECO:0000256" key="3">
    <source>
        <dbReference type="ARBA" id="ARBA00022723"/>
    </source>
</evidence>
<dbReference type="Pfam" id="PF01814">
    <property type="entry name" value="Hemerythrin"/>
    <property type="match status" value="1"/>
</dbReference>
<dbReference type="Gene3D" id="1.20.120.520">
    <property type="entry name" value="nmb1532 protein domain like"/>
    <property type="match status" value="1"/>
</dbReference>
<keyword evidence="3" id="KW-0479">Metal-binding</keyword>
<dbReference type="InterPro" id="IPR012312">
    <property type="entry name" value="Hemerythrin-like"/>
</dbReference>
<dbReference type="GO" id="GO:0005737">
    <property type="term" value="C:cytoplasm"/>
    <property type="evidence" value="ECO:0007669"/>
    <property type="project" value="UniProtKB-SubCell"/>
</dbReference>
<comment type="subcellular location">
    <subcellularLocation>
        <location evidence="1">Cytoplasm</location>
    </subcellularLocation>
</comment>
<evidence type="ECO:0000313" key="7">
    <source>
        <dbReference type="Proteomes" id="UP000278351"/>
    </source>
</evidence>
<dbReference type="InterPro" id="IPR019903">
    <property type="entry name" value="RIC_family"/>
</dbReference>
<accession>A0A3N4PH40</accession>
<dbReference type="Pfam" id="PF04405">
    <property type="entry name" value="ScdA_N"/>
    <property type="match status" value="1"/>
</dbReference>
<dbReference type="NCBIfam" id="TIGR03652">
    <property type="entry name" value="FeS_repair_RIC"/>
    <property type="match status" value="1"/>
</dbReference>
<proteinExistence type="predicted"/>
<dbReference type="PANTHER" id="PTHR36438:SF1">
    <property type="entry name" value="IRON-SULFUR CLUSTER REPAIR PROTEIN YTFE"/>
    <property type="match status" value="1"/>
</dbReference>
<keyword evidence="4" id="KW-0408">Iron</keyword>
<keyword evidence="7" id="KW-1185">Reference proteome</keyword>